<evidence type="ECO:0000313" key="3">
    <source>
        <dbReference type="EMBL" id="GHE14768.1"/>
    </source>
</evidence>
<proteinExistence type="predicted"/>
<keyword evidence="4" id="KW-1185">Reference proteome</keyword>
<dbReference type="InterPro" id="IPR011761">
    <property type="entry name" value="ATP-grasp"/>
</dbReference>
<keyword evidence="1" id="KW-0547">Nucleotide-binding</keyword>
<evidence type="ECO:0000313" key="4">
    <source>
        <dbReference type="Proteomes" id="UP000655443"/>
    </source>
</evidence>
<comment type="caution">
    <text evidence="3">The sequence shown here is derived from an EMBL/GenBank/DDBJ whole genome shotgun (WGS) entry which is preliminary data.</text>
</comment>
<gene>
    <name evidence="3" type="ORF">GCM10010339_87030</name>
</gene>
<sequence length="300" mass="32228">MPQPRWAVACDPKSAVANAESLGYPILIKPTRKARELALLAHNREEVSAAYELVTQQVAGCTVAQREDVLIEENSHGHQVSAETVVLDEADIRIAAITRTAAGALSGQVKRHCIFAHDPLLHNPVLRQIVMRTVRALGVTRGVLHVQMTLTPGGPRITDVSAHLADDLIPLLVLEATGIDLPGIAADLSTGRTTNVVPTRQQAAAIQFLYPPVAGYVRRLAVNPQVDSQSLLKRIVFTQKLGNRVTRGPNATAEDQTGHVVVRGPDGPSCHRTLDRIGQCIDTAVAPSSPIRAEATCRPK</sequence>
<dbReference type="GO" id="GO:0005524">
    <property type="term" value="F:ATP binding"/>
    <property type="evidence" value="ECO:0007669"/>
    <property type="project" value="UniProtKB-UniRule"/>
</dbReference>
<evidence type="ECO:0000259" key="2">
    <source>
        <dbReference type="PROSITE" id="PS50975"/>
    </source>
</evidence>
<name>A0A918YT07_9ACTN</name>
<accession>A0A918YT07</accession>
<keyword evidence="1" id="KW-0067">ATP-binding</keyword>
<dbReference type="SUPFAM" id="SSF56059">
    <property type="entry name" value="Glutathione synthetase ATP-binding domain-like"/>
    <property type="match status" value="1"/>
</dbReference>
<dbReference type="EMBL" id="BMVG01000053">
    <property type="protein sequence ID" value="GHE14768.1"/>
    <property type="molecule type" value="Genomic_DNA"/>
</dbReference>
<dbReference type="InterPro" id="IPR013815">
    <property type="entry name" value="ATP_grasp_subdomain_1"/>
</dbReference>
<reference evidence="3" key="2">
    <citation type="submission" date="2020-09" db="EMBL/GenBank/DDBJ databases">
        <authorList>
            <person name="Sun Q."/>
            <person name="Ohkuma M."/>
        </authorList>
    </citation>
    <scope>NUCLEOTIDE SEQUENCE</scope>
    <source>
        <strain evidence="3">JCM 4714</strain>
    </source>
</reference>
<organism evidence="3 4">
    <name type="scientific">Streptomyces alanosinicus</name>
    <dbReference type="NCBI Taxonomy" id="68171"/>
    <lineage>
        <taxon>Bacteria</taxon>
        <taxon>Bacillati</taxon>
        <taxon>Actinomycetota</taxon>
        <taxon>Actinomycetes</taxon>
        <taxon>Kitasatosporales</taxon>
        <taxon>Streptomycetaceae</taxon>
        <taxon>Streptomyces</taxon>
    </lineage>
</organism>
<reference evidence="3" key="1">
    <citation type="journal article" date="2014" name="Int. J. Syst. Evol. Microbiol.">
        <title>Complete genome sequence of Corynebacterium casei LMG S-19264T (=DSM 44701T), isolated from a smear-ripened cheese.</title>
        <authorList>
            <consortium name="US DOE Joint Genome Institute (JGI-PGF)"/>
            <person name="Walter F."/>
            <person name="Albersmeier A."/>
            <person name="Kalinowski J."/>
            <person name="Ruckert C."/>
        </authorList>
    </citation>
    <scope>NUCLEOTIDE SEQUENCE</scope>
    <source>
        <strain evidence="3">JCM 4714</strain>
    </source>
</reference>
<dbReference type="Gene3D" id="3.30.470.20">
    <property type="entry name" value="ATP-grasp fold, B domain"/>
    <property type="match status" value="1"/>
</dbReference>
<evidence type="ECO:0000256" key="1">
    <source>
        <dbReference type="PROSITE-ProRule" id="PRU00409"/>
    </source>
</evidence>
<dbReference type="PROSITE" id="PS50975">
    <property type="entry name" value="ATP_GRASP"/>
    <property type="match status" value="1"/>
</dbReference>
<dbReference type="Gene3D" id="3.30.1490.20">
    <property type="entry name" value="ATP-grasp fold, A domain"/>
    <property type="match status" value="1"/>
</dbReference>
<dbReference type="Proteomes" id="UP000655443">
    <property type="component" value="Unassembled WGS sequence"/>
</dbReference>
<dbReference type="AlphaFoldDB" id="A0A918YT07"/>
<dbReference type="GO" id="GO:0046872">
    <property type="term" value="F:metal ion binding"/>
    <property type="evidence" value="ECO:0007669"/>
    <property type="project" value="InterPro"/>
</dbReference>
<protein>
    <recommendedName>
        <fullName evidence="2">ATP-grasp domain-containing protein</fullName>
    </recommendedName>
</protein>
<feature type="domain" description="ATP-grasp" evidence="2">
    <location>
        <begin position="126"/>
        <end position="190"/>
    </location>
</feature>